<evidence type="ECO:0000313" key="5">
    <source>
        <dbReference type="Ensembl" id="ENSMMDP00005003149.1"/>
    </source>
</evidence>
<evidence type="ECO:0000313" key="6">
    <source>
        <dbReference type="Proteomes" id="UP000472263"/>
    </source>
</evidence>
<dbReference type="GO" id="GO:0006955">
    <property type="term" value="P:immune response"/>
    <property type="evidence" value="ECO:0007669"/>
    <property type="project" value="InterPro"/>
</dbReference>
<organism evidence="5 6">
    <name type="scientific">Myripristis murdjan</name>
    <name type="common">pinecone soldierfish</name>
    <dbReference type="NCBI Taxonomy" id="586833"/>
    <lineage>
        <taxon>Eukaryota</taxon>
        <taxon>Metazoa</taxon>
        <taxon>Chordata</taxon>
        <taxon>Craniata</taxon>
        <taxon>Vertebrata</taxon>
        <taxon>Euteleostomi</taxon>
        <taxon>Actinopterygii</taxon>
        <taxon>Neopterygii</taxon>
        <taxon>Teleostei</taxon>
        <taxon>Neoteleostei</taxon>
        <taxon>Acanthomorphata</taxon>
        <taxon>Holocentriformes</taxon>
        <taxon>Holocentridae</taxon>
        <taxon>Myripristis</taxon>
    </lineage>
</organism>
<dbReference type="Gene3D" id="2.40.50.40">
    <property type="match status" value="1"/>
</dbReference>
<feature type="domain" description="Chemokine interleukin-8-like" evidence="4">
    <location>
        <begin position="34"/>
        <end position="92"/>
    </location>
</feature>
<protein>
    <submittedName>
        <fullName evidence="5">C-X-C motif chemokine 11-like</fullName>
    </submittedName>
</protein>
<dbReference type="GO" id="GO:0008009">
    <property type="term" value="F:chemokine activity"/>
    <property type="evidence" value="ECO:0007669"/>
    <property type="project" value="InterPro"/>
</dbReference>
<evidence type="ECO:0000259" key="4">
    <source>
        <dbReference type="Pfam" id="PF00048"/>
    </source>
</evidence>
<reference evidence="5" key="3">
    <citation type="submission" date="2025-09" db="UniProtKB">
        <authorList>
            <consortium name="Ensembl"/>
        </authorList>
    </citation>
    <scope>IDENTIFICATION</scope>
</reference>
<dbReference type="Ensembl" id="ENSMMDT00005003215.1">
    <property type="protein sequence ID" value="ENSMMDP00005003149.1"/>
    <property type="gene ID" value="ENSMMDG00005001737.1"/>
</dbReference>
<gene>
    <name evidence="5" type="primary">LOC115372590</name>
</gene>
<dbReference type="AlphaFoldDB" id="A0A667WRQ0"/>
<dbReference type="GO" id="GO:0005615">
    <property type="term" value="C:extracellular space"/>
    <property type="evidence" value="ECO:0007669"/>
    <property type="project" value="UniProtKB-KW"/>
</dbReference>
<sequence>MKLNLQSGIQLTFLVLCCTLVAVRVSGSPFVPGRCLCPETQNAVRGQLKDLAVLPKSHNCDRNTVIVTLKKNSELVCLNPEAPLGKLLIRCWNRAKNLGRDVRLCLKRRRRRGQQHPRQRKRGHSRRLTSSN</sequence>
<dbReference type="GeneID" id="115372590"/>
<dbReference type="SUPFAM" id="SSF54117">
    <property type="entry name" value="Interleukin 8-like chemokines"/>
    <property type="match status" value="1"/>
</dbReference>
<name>A0A667WRQ0_9TELE</name>
<dbReference type="GeneTree" id="ENSGT00600000085077"/>
<keyword evidence="6" id="KW-1185">Reference proteome</keyword>
<dbReference type="RefSeq" id="XP_029926479.1">
    <property type="nucleotide sequence ID" value="XM_030070619.1"/>
</dbReference>
<dbReference type="Proteomes" id="UP000472263">
    <property type="component" value="Chromosome 15"/>
</dbReference>
<accession>A0A667WRQ0</accession>
<dbReference type="InterPro" id="IPR036048">
    <property type="entry name" value="Interleukin_8-like_sf"/>
</dbReference>
<evidence type="ECO:0000256" key="2">
    <source>
        <dbReference type="SAM" id="MobiDB-lite"/>
    </source>
</evidence>
<feature type="region of interest" description="Disordered" evidence="2">
    <location>
        <begin position="109"/>
        <end position="132"/>
    </location>
</feature>
<evidence type="ECO:0000256" key="1">
    <source>
        <dbReference type="ARBA" id="ARBA00022514"/>
    </source>
</evidence>
<keyword evidence="1" id="KW-0202">Cytokine</keyword>
<evidence type="ECO:0000256" key="3">
    <source>
        <dbReference type="SAM" id="SignalP"/>
    </source>
</evidence>
<dbReference type="Pfam" id="PF00048">
    <property type="entry name" value="IL8"/>
    <property type="match status" value="1"/>
</dbReference>
<reference evidence="5" key="1">
    <citation type="submission" date="2019-06" db="EMBL/GenBank/DDBJ databases">
        <authorList>
            <consortium name="Wellcome Sanger Institute Data Sharing"/>
        </authorList>
    </citation>
    <scope>NUCLEOTIDE SEQUENCE [LARGE SCALE GENOMIC DNA]</scope>
</reference>
<feature type="chain" id="PRO_5025637218" evidence="3">
    <location>
        <begin position="28"/>
        <end position="132"/>
    </location>
</feature>
<dbReference type="FunCoup" id="A0A667WRQ0">
    <property type="interactions" value="154"/>
</dbReference>
<reference evidence="5" key="2">
    <citation type="submission" date="2025-08" db="UniProtKB">
        <authorList>
            <consortium name="Ensembl"/>
        </authorList>
    </citation>
    <scope>IDENTIFICATION</scope>
</reference>
<dbReference type="InterPro" id="IPR001811">
    <property type="entry name" value="Chemokine_IL8-like_dom"/>
</dbReference>
<keyword evidence="3" id="KW-0732">Signal</keyword>
<proteinExistence type="predicted"/>
<feature type="signal peptide" evidence="3">
    <location>
        <begin position="1"/>
        <end position="27"/>
    </location>
</feature>
<dbReference type="InParanoid" id="A0A667WRQ0"/>